<keyword evidence="2" id="KW-0472">Membrane</keyword>
<feature type="compositionally biased region" description="Polar residues" evidence="1">
    <location>
        <begin position="211"/>
        <end position="229"/>
    </location>
</feature>
<protein>
    <recommendedName>
        <fullName evidence="5">V-set immunoregulatory receptor</fullName>
    </recommendedName>
</protein>
<organism evidence="3 4">
    <name type="scientific">Ameca splendens</name>
    <dbReference type="NCBI Taxonomy" id="208324"/>
    <lineage>
        <taxon>Eukaryota</taxon>
        <taxon>Metazoa</taxon>
        <taxon>Chordata</taxon>
        <taxon>Craniata</taxon>
        <taxon>Vertebrata</taxon>
        <taxon>Euteleostomi</taxon>
        <taxon>Actinopterygii</taxon>
        <taxon>Neopterygii</taxon>
        <taxon>Teleostei</taxon>
        <taxon>Neoteleostei</taxon>
        <taxon>Acanthomorphata</taxon>
        <taxon>Ovalentaria</taxon>
        <taxon>Atherinomorphae</taxon>
        <taxon>Cyprinodontiformes</taxon>
        <taxon>Goodeidae</taxon>
        <taxon>Ameca</taxon>
    </lineage>
</organism>
<keyword evidence="2" id="KW-0812">Transmembrane</keyword>
<dbReference type="Proteomes" id="UP001469553">
    <property type="component" value="Unassembled WGS sequence"/>
</dbReference>
<dbReference type="InterPro" id="IPR036179">
    <property type="entry name" value="Ig-like_dom_sf"/>
</dbReference>
<dbReference type="PANTHER" id="PTHR44819">
    <property type="entry name" value="V-TYPE IMMUNOGLOBULIN DOMAIN-CONTAINING SUPPRESSOR OF T-CELL ACTIVATION"/>
    <property type="match status" value="1"/>
</dbReference>
<evidence type="ECO:0000256" key="2">
    <source>
        <dbReference type="SAM" id="Phobius"/>
    </source>
</evidence>
<name>A0ABV0ZSS3_9TELE</name>
<dbReference type="EMBL" id="JAHRIP010069836">
    <property type="protein sequence ID" value="MEQ2308782.1"/>
    <property type="molecule type" value="Genomic_DNA"/>
</dbReference>
<evidence type="ECO:0000256" key="1">
    <source>
        <dbReference type="SAM" id="MobiDB-lite"/>
    </source>
</evidence>
<evidence type="ECO:0008006" key="5">
    <source>
        <dbReference type="Google" id="ProtNLM"/>
    </source>
</evidence>
<proteinExistence type="predicted"/>
<dbReference type="SUPFAM" id="SSF48726">
    <property type="entry name" value="Immunoglobulin"/>
    <property type="match status" value="1"/>
</dbReference>
<accession>A0ABV0ZSS3</accession>
<evidence type="ECO:0000313" key="4">
    <source>
        <dbReference type="Proteomes" id="UP001469553"/>
    </source>
</evidence>
<evidence type="ECO:0000313" key="3">
    <source>
        <dbReference type="EMBL" id="MEQ2308782.1"/>
    </source>
</evidence>
<sequence length="316" mass="34691">MHHPQSPLTVSAAHLYYTCPEGVTAKLVCNQKIAKLYPKDFVRQRWLFTPHTDLHCKSGQGPRNFSHTRKDQVLPPGLEMGHTGSEMWVILKNVTYADQGRYCCMAIEVQNDHNHSTVVQNSHSHIILHVTPRRTGTTGCTLLDPASPPAASVPVALALAACILALLSLPLILVLVYKQRQNSHSNRRGQELVRMDSEAQGHENPVFLGGSPQTKTRTVSQILTRQPSETGRRLLSDPGTPLPPPAHGDVFFPSEGRHGKNLYLGCGAGGVGVKRATMSRGYSPRCGCPSFESRTWRLCRMSPPLFAPLSCLPTVE</sequence>
<dbReference type="PANTHER" id="PTHR44819:SF1">
    <property type="entry name" value="V-TYPE IMMUNOGLOBULIN DOMAIN-CONTAINING SUPPRESSOR OF T-CELL ACTIVATION"/>
    <property type="match status" value="1"/>
</dbReference>
<dbReference type="InterPro" id="IPR042473">
    <property type="entry name" value="VISTA"/>
</dbReference>
<gene>
    <name evidence="3" type="ORF">AMECASPLE_031752</name>
</gene>
<comment type="caution">
    <text evidence="3">The sequence shown here is derived from an EMBL/GenBank/DDBJ whole genome shotgun (WGS) entry which is preliminary data.</text>
</comment>
<keyword evidence="4" id="KW-1185">Reference proteome</keyword>
<reference evidence="3 4" key="1">
    <citation type="submission" date="2021-06" db="EMBL/GenBank/DDBJ databases">
        <authorList>
            <person name="Palmer J.M."/>
        </authorList>
    </citation>
    <scope>NUCLEOTIDE SEQUENCE [LARGE SCALE GENOMIC DNA]</scope>
    <source>
        <strain evidence="3 4">AS_MEX2019</strain>
        <tissue evidence="3">Muscle</tissue>
    </source>
</reference>
<feature type="transmembrane region" description="Helical" evidence="2">
    <location>
        <begin position="155"/>
        <end position="177"/>
    </location>
</feature>
<keyword evidence="2" id="KW-1133">Transmembrane helix</keyword>
<feature type="region of interest" description="Disordered" evidence="1">
    <location>
        <begin position="202"/>
        <end position="244"/>
    </location>
</feature>